<dbReference type="InterPro" id="IPR000917">
    <property type="entry name" value="Sulfatase_N"/>
</dbReference>
<reference evidence="3" key="1">
    <citation type="submission" date="2020-10" db="EMBL/GenBank/DDBJ databases">
        <authorList>
            <person name="Gilroy R."/>
        </authorList>
    </citation>
    <scope>NUCLEOTIDE SEQUENCE</scope>
    <source>
        <strain evidence="3">6086</strain>
    </source>
</reference>
<proteinExistence type="inferred from homology"/>
<dbReference type="Gene3D" id="3.40.720.10">
    <property type="entry name" value="Alkaline Phosphatase, subunit A"/>
    <property type="match status" value="1"/>
</dbReference>
<dbReference type="InterPro" id="IPR017850">
    <property type="entry name" value="Alkaline_phosphatase_core_sf"/>
</dbReference>
<name>A0A9D1FT45_9FIRM</name>
<organism evidence="3 4">
    <name type="scientific">Candidatus Caccousia stercoris</name>
    <dbReference type="NCBI Taxonomy" id="2840723"/>
    <lineage>
        <taxon>Bacteria</taxon>
        <taxon>Bacillati</taxon>
        <taxon>Bacillota</taxon>
        <taxon>Clostridia</taxon>
        <taxon>Eubacteriales</taxon>
        <taxon>Oscillospiraceae</taxon>
        <taxon>Oscillospiraceae incertae sedis</taxon>
        <taxon>Candidatus Caccousia</taxon>
    </lineage>
</organism>
<gene>
    <name evidence="3" type="ORF">IAD03_06980</name>
</gene>
<dbReference type="AlphaFoldDB" id="A0A9D1FT45"/>
<dbReference type="PANTHER" id="PTHR42693">
    <property type="entry name" value="ARYLSULFATASE FAMILY MEMBER"/>
    <property type="match status" value="1"/>
</dbReference>
<dbReference type="SUPFAM" id="SSF53649">
    <property type="entry name" value="Alkaline phosphatase-like"/>
    <property type="match status" value="1"/>
</dbReference>
<evidence type="ECO:0000259" key="2">
    <source>
        <dbReference type="Pfam" id="PF00884"/>
    </source>
</evidence>
<dbReference type="PANTHER" id="PTHR42693:SF33">
    <property type="entry name" value="ARYLSULFATASE"/>
    <property type="match status" value="1"/>
</dbReference>
<sequence>MRILMLDLDTLRPDHMSCYGYPRATTPNIDRVCADGVRFDRYYCSDAPCLPSRAALVSGMFGIRNGAVGHGGTAADRRLTGRDRGFSDIVDHNNFHNIFRRAGMHTVSVSSFPERHSSWWFNAGFHECYNVGKCGLESGEEVLPIALDWLERCGERDNWFLHVHFWDPHTPYRAPESFGNPFAEEPIPSWITPEVFEQHRRLSCPHGLNELSMYSDTEDPRFPRAPGKITEYSELRRVFDGYDCGIRYVDGLVGQLFDWLREHGLYEDTAILVTADHGENMGELGIYEEHGTADEPTCHIPMILKWPGGVKGVSENGFHYSLDLLPTVAELLGVQACENWDGQSYAETLRTGRECGRDSLVLSQMAHVCQRSARFGEWLYMRTYHDGFHLFPREMLFHLSADPHEQHDVKEQYPAICAQGAKIILDWHDDQMLRSDSQVDPLWTVWQEGGPYHTVGWLDAYLKRLESTGRHEAAEQLRARDYAH</sequence>
<dbReference type="EMBL" id="DVJM01000140">
    <property type="protein sequence ID" value="HIS79098.1"/>
    <property type="molecule type" value="Genomic_DNA"/>
</dbReference>
<reference evidence="3" key="2">
    <citation type="journal article" date="2021" name="PeerJ">
        <title>Extensive microbial diversity within the chicken gut microbiome revealed by metagenomics and culture.</title>
        <authorList>
            <person name="Gilroy R."/>
            <person name="Ravi A."/>
            <person name="Getino M."/>
            <person name="Pursley I."/>
            <person name="Horton D.L."/>
            <person name="Alikhan N.F."/>
            <person name="Baker D."/>
            <person name="Gharbi K."/>
            <person name="Hall N."/>
            <person name="Watson M."/>
            <person name="Adriaenssens E.M."/>
            <person name="Foster-Nyarko E."/>
            <person name="Jarju S."/>
            <person name="Secka A."/>
            <person name="Antonio M."/>
            <person name="Oren A."/>
            <person name="Chaudhuri R.R."/>
            <person name="La Ragione R."/>
            <person name="Hildebrand F."/>
            <person name="Pallen M.J."/>
        </authorList>
    </citation>
    <scope>NUCLEOTIDE SEQUENCE</scope>
    <source>
        <strain evidence="3">6086</strain>
    </source>
</reference>
<accession>A0A9D1FT45</accession>
<evidence type="ECO:0000313" key="4">
    <source>
        <dbReference type="Proteomes" id="UP000824141"/>
    </source>
</evidence>
<comment type="similarity">
    <text evidence="1">Belongs to the sulfatase family.</text>
</comment>
<dbReference type="GO" id="GO:0004065">
    <property type="term" value="F:arylsulfatase activity"/>
    <property type="evidence" value="ECO:0007669"/>
    <property type="project" value="TreeGrafter"/>
</dbReference>
<feature type="domain" description="Sulfatase N-terminal" evidence="2">
    <location>
        <begin position="8"/>
        <end position="334"/>
    </location>
</feature>
<dbReference type="InterPro" id="IPR050738">
    <property type="entry name" value="Sulfatase"/>
</dbReference>
<comment type="caution">
    <text evidence="3">The sequence shown here is derived from an EMBL/GenBank/DDBJ whole genome shotgun (WGS) entry which is preliminary data.</text>
</comment>
<dbReference type="Proteomes" id="UP000824141">
    <property type="component" value="Unassembled WGS sequence"/>
</dbReference>
<protein>
    <submittedName>
        <fullName evidence="3">Sulfatase</fullName>
    </submittedName>
</protein>
<evidence type="ECO:0000256" key="1">
    <source>
        <dbReference type="ARBA" id="ARBA00008779"/>
    </source>
</evidence>
<dbReference type="CDD" id="cd16148">
    <property type="entry name" value="sulfatase_like"/>
    <property type="match status" value="1"/>
</dbReference>
<dbReference type="Pfam" id="PF00884">
    <property type="entry name" value="Sulfatase"/>
    <property type="match status" value="1"/>
</dbReference>
<evidence type="ECO:0000313" key="3">
    <source>
        <dbReference type="EMBL" id="HIS79098.1"/>
    </source>
</evidence>